<accession>A0A5N6LXY5</accession>
<organism evidence="2 3">
    <name type="scientific">Mikania micrantha</name>
    <name type="common">bitter vine</name>
    <dbReference type="NCBI Taxonomy" id="192012"/>
    <lineage>
        <taxon>Eukaryota</taxon>
        <taxon>Viridiplantae</taxon>
        <taxon>Streptophyta</taxon>
        <taxon>Embryophyta</taxon>
        <taxon>Tracheophyta</taxon>
        <taxon>Spermatophyta</taxon>
        <taxon>Magnoliopsida</taxon>
        <taxon>eudicotyledons</taxon>
        <taxon>Gunneridae</taxon>
        <taxon>Pentapetalae</taxon>
        <taxon>asterids</taxon>
        <taxon>campanulids</taxon>
        <taxon>Asterales</taxon>
        <taxon>Asteraceae</taxon>
        <taxon>Asteroideae</taxon>
        <taxon>Heliantheae alliance</taxon>
        <taxon>Eupatorieae</taxon>
        <taxon>Mikania</taxon>
    </lineage>
</organism>
<name>A0A5N6LXY5_9ASTR</name>
<evidence type="ECO:0000313" key="3">
    <source>
        <dbReference type="Proteomes" id="UP000326396"/>
    </source>
</evidence>
<feature type="compositionally biased region" description="Basic and acidic residues" evidence="1">
    <location>
        <begin position="51"/>
        <end position="60"/>
    </location>
</feature>
<dbReference type="EMBL" id="SZYD01000017">
    <property type="protein sequence ID" value="KAD3066401.1"/>
    <property type="molecule type" value="Genomic_DNA"/>
</dbReference>
<keyword evidence="3" id="KW-1185">Reference proteome</keyword>
<evidence type="ECO:0000313" key="2">
    <source>
        <dbReference type="EMBL" id="KAD3066401.1"/>
    </source>
</evidence>
<feature type="compositionally biased region" description="Low complexity" evidence="1">
    <location>
        <begin position="105"/>
        <end position="129"/>
    </location>
</feature>
<feature type="compositionally biased region" description="Polar residues" evidence="1">
    <location>
        <begin position="61"/>
        <end position="71"/>
    </location>
</feature>
<protein>
    <submittedName>
        <fullName evidence="2">Uncharacterized protein</fullName>
    </submittedName>
</protein>
<evidence type="ECO:0000256" key="1">
    <source>
        <dbReference type="SAM" id="MobiDB-lite"/>
    </source>
</evidence>
<proteinExistence type="predicted"/>
<feature type="region of interest" description="Disordered" evidence="1">
    <location>
        <begin position="28"/>
        <end position="129"/>
    </location>
</feature>
<gene>
    <name evidence="2" type="ORF">E3N88_34281</name>
</gene>
<dbReference type="Proteomes" id="UP000326396">
    <property type="component" value="Linkage Group LG7"/>
</dbReference>
<sequence length="129" mass="13658">MVQRTIRRLRRRVAPGMVEAVTHLVAHALTRPSTGPNPHNDRAVARRVPPRRPDDDRPEPSRSTGRQSGATTPRVARSGAPHGKRAVDAAAATPRTPVIEPAPPESARAPASNHRPEAAAAPVAAAPAR</sequence>
<reference evidence="2 3" key="1">
    <citation type="submission" date="2019-05" db="EMBL/GenBank/DDBJ databases">
        <title>Mikania micrantha, genome provides insights into the molecular mechanism of rapid growth.</title>
        <authorList>
            <person name="Liu B."/>
        </authorList>
    </citation>
    <scope>NUCLEOTIDE SEQUENCE [LARGE SCALE GENOMIC DNA]</scope>
    <source>
        <strain evidence="2">NLD-2019</strain>
        <tissue evidence="2">Leaf</tissue>
    </source>
</reference>
<dbReference type="AlphaFoldDB" id="A0A5N6LXY5"/>
<comment type="caution">
    <text evidence="2">The sequence shown here is derived from an EMBL/GenBank/DDBJ whole genome shotgun (WGS) entry which is preliminary data.</text>
</comment>